<evidence type="ECO:0000256" key="13">
    <source>
        <dbReference type="RuleBase" id="RU000461"/>
    </source>
</evidence>
<dbReference type="Pfam" id="PF00067">
    <property type="entry name" value="p450"/>
    <property type="match status" value="1"/>
</dbReference>
<evidence type="ECO:0000256" key="14">
    <source>
        <dbReference type="SAM" id="Phobius"/>
    </source>
</evidence>
<keyword evidence="6 12" id="KW-0479">Metal-binding</keyword>
<evidence type="ECO:0000313" key="15">
    <source>
        <dbReference type="EMBL" id="KXX73083.1"/>
    </source>
</evidence>
<comment type="caution">
    <text evidence="15">The sequence shown here is derived from an EMBL/GenBank/DDBJ whole genome shotgun (WGS) entry which is preliminary data.</text>
</comment>
<dbReference type="GO" id="GO:0016020">
    <property type="term" value="C:membrane"/>
    <property type="evidence" value="ECO:0007669"/>
    <property type="project" value="UniProtKB-SubCell"/>
</dbReference>
<name>A0A175VNX8_9PEZI</name>
<evidence type="ECO:0000256" key="9">
    <source>
        <dbReference type="ARBA" id="ARBA00023004"/>
    </source>
</evidence>
<reference evidence="15 16" key="1">
    <citation type="journal article" date="2016" name="Genome Announc.">
        <title>Genome Sequence of Madurella mycetomatis mm55, Isolated from a Human Mycetoma Case in Sudan.</title>
        <authorList>
            <person name="Smit S."/>
            <person name="Derks M.F."/>
            <person name="Bervoets S."/>
            <person name="Fahal A."/>
            <person name="van Leeuwen W."/>
            <person name="van Belkum A."/>
            <person name="van de Sande W.W."/>
        </authorList>
    </citation>
    <scope>NUCLEOTIDE SEQUENCE [LARGE SCALE GENOMIC DNA]</scope>
    <source>
        <strain evidence="16">mm55</strain>
    </source>
</reference>
<keyword evidence="5 14" id="KW-0812">Transmembrane</keyword>
<evidence type="ECO:0000256" key="7">
    <source>
        <dbReference type="ARBA" id="ARBA00022989"/>
    </source>
</evidence>
<dbReference type="VEuPathDB" id="FungiDB:MMYC01_210600"/>
<dbReference type="SUPFAM" id="SSF48264">
    <property type="entry name" value="Cytochrome P450"/>
    <property type="match status" value="1"/>
</dbReference>
<evidence type="ECO:0000256" key="3">
    <source>
        <dbReference type="ARBA" id="ARBA00010617"/>
    </source>
</evidence>
<dbReference type="FunFam" id="1.10.630.10:FF:000069">
    <property type="entry name" value="Cytochrome P450, putative (Eurofung)"/>
    <property type="match status" value="1"/>
</dbReference>
<evidence type="ECO:0000256" key="4">
    <source>
        <dbReference type="ARBA" id="ARBA00022617"/>
    </source>
</evidence>
<gene>
    <name evidence="15" type="ORF">MMYC01_210600</name>
</gene>
<keyword evidence="4 12" id="KW-0349">Heme</keyword>
<keyword evidence="7 14" id="KW-1133">Transmembrane helix</keyword>
<sequence>MESLNWAPFGSLQTTGLGLLLAYLAYSIGLLIYRLYFSPIAHIPGSKLTAATGWYETYLDVFRGGQFTFQIEKWHQKYGPIIRINPWEVHIADPDFYEVLFNNKTRYSKLEKFRYRFGLHHSSFDTIDHGHHHMRRSAISPFFARQKVIEFSPQIQAMADQMVHRLAAEFGSRAKAVTMNEVYAAFVSDAICYYTMAISYNFLDYPDFVTPFTTSIRKLALSLHTAGHFPWFLAILQTVPDSVVQVLNPLMLPVFRFHNEVKDQIIKIQSGQNDANKSVRHRTVFHELLQSNLPPEELSVDRVKHEAASIIGAGIETTKTALALATFHILANPHILERLRDELKSAMPDVSAPVLSVPELERLPYLDAVVQESLRLAFGISQRIFRVNPHGPITYKSYVIPPNVPFSMSSYLQHRDPNIFPEPDVFRPERWLDNPKAASGKPLSRYLVPFGKGPRMCLGMNFASAELYIGLATVFRRLDLELYETGRDAVDMAADYFVPIPKSGTEGVRVMVNGPVV</sequence>
<keyword evidence="10 13" id="KW-0503">Monooxygenase</keyword>
<evidence type="ECO:0000256" key="10">
    <source>
        <dbReference type="ARBA" id="ARBA00023033"/>
    </source>
</evidence>
<dbReference type="InterPro" id="IPR017972">
    <property type="entry name" value="Cyt_P450_CS"/>
</dbReference>
<evidence type="ECO:0000313" key="16">
    <source>
        <dbReference type="Proteomes" id="UP000078237"/>
    </source>
</evidence>
<evidence type="ECO:0000256" key="6">
    <source>
        <dbReference type="ARBA" id="ARBA00022723"/>
    </source>
</evidence>
<evidence type="ECO:0000256" key="11">
    <source>
        <dbReference type="ARBA" id="ARBA00023136"/>
    </source>
</evidence>
<keyword evidence="9 12" id="KW-0408">Iron</keyword>
<dbReference type="Gene3D" id="1.10.630.10">
    <property type="entry name" value="Cytochrome P450"/>
    <property type="match status" value="1"/>
</dbReference>
<comment type="cofactor">
    <cofactor evidence="1 12">
        <name>heme</name>
        <dbReference type="ChEBI" id="CHEBI:30413"/>
    </cofactor>
</comment>
<dbReference type="InterPro" id="IPR002401">
    <property type="entry name" value="Cyt_P450_E_grp-I"/>
</dbReference>
<dbReference type="PRINTS" id="PR00385">
    <property type="entry name" value="P450"/>
</dbReference>
<evidence type="ECO:0000256" key="5">
    <source>
        <dbReference type="ARBA" id="ARBA00022692"/>
    </source>
</evidence>
<protein>
    <submittedName>
        <fullName evidence="15">Trichodiene oxygenase</fullName>
    </submittedName>
</protein>
<keyword evidence="11 14" id="KW-0472">Membrane</keyword>
<keyword evidence="16" id="KW-1185">Reference proteome</keyword>
<dbReference type="GO" id="GO:0005506">
    <property type="term" value="F:iron ion binding"/>
    <property type="evidence" value="ECO:0007669"/>
    <property type="project" value="InterPro"/>
</dbReference>
<dbReference type="GO" id="GO:0016705">
    <property type="term" value="F:oxidoreductase activity, acting on paired donors, with incorporation or reduction of molecular oxygen"/>
    <property type="evidence" value="ECO:0007669"/>
    <property type="project" value="InterPro"/>
</dbReference>
<dbReference type="Proteomes" id="UP000078237">
    <property type="component" value="Unassembled WGS sequence"/>
</dbReference>
<dbReference type="InterPro" id="IPR050121">
    <property type="entry name" value="Cytochrome_P450_monoxygenase"/>
</dbReference>
<evidence type="ECO:0000256" key="8">
    <source>
        <dbReference type="ARBA" id="ARBA00023002"/>
    </source>
</evidence>
<organism evidence="15 16">
    <name type="scientific">Madurella mycetomatis</name>
    <dbReference type="NCBI Taxonomy" id="100816"/>
    <lineage>
        <taxon>Eukaryota</taxon>
        <taxon>Fungi</taxon>
        <taxon>Dikarya</taxon>
        <taxon>Ascomycota</taxon>
        <taxon>Pezizomycotina</taxon>
        <taxon>Sordariomycetes</taxon>
        <taxon>Sordariomycetidae</taxon>
        <taxon>Sordariales</taxon>
        <taxon>Sordariales incertae sedis</taxon>
        <taxon>Madurella</taxon>
    </lineage>
</organism>
<dbReference type="PANTHER" id="PTHR24305:SF157">
    <property type="entry name" value="N-ACETYLTRYPTOPHAN 6-HYDROXYLASE IVOC-RELATED"/>
    <property type="match status" value="1"/>
</dbReference>
<dbReference type="AlphaFoldDB" id="A0A175VNX8"/>
<comment type="subcellular location">
    <subcellularLocation>
        <location evidence="2">Membrane</location>
        <topology evidence="2">Single-pass membrane protein</topology>
    </subcellularLocation>
</comment>
<dbReference type="PANTHER" id="PTHR24305">
    <property type="entry name" value="CYTOCHROME P450"/>
    <property type="match status" value="1"/>
</dbReference>
<dbReference type="STRING" id="100816.A0A175VNX8"/>
<dbReference type="GO" id="GO:0020037">
    <property type="term" value="F:heme binding"/>
    <property type="evidence" value="ECO:0007669"/>
    <property type="project" value="InterPro"/>
</dbReference>
<feature type="transmembrane region" description="Helical" evidence="14">
    <location>
        <begin position="20"/>
        <end position="37"/>
    </location>
</feature>
<comment type="similarity">
    <text evidence="3 13">Belongs to the cytochrome P450 family.</text>
</comment>
<dbReference type="PRINTS" id="PR00463">
    <property type="entry name" value="EP450I"/>
</dbReference>
<keyword evidence="8 13" id="KW-0560">Oxidoreductase</keyword>
<dbReference type="PROSITE" id="PS00086">
    <property type="entry name" value="CYTOCHROME_P450"/>
    <property type="match status" value="1"/>
</dbReference>
<dbReference type="OrthoDB" id="3945418at2759"/>
<dbReference type="EMBL" id="LCTW02000550">
    <property type="protein sequence ID" value="KXX73083.1"/>
    <property type="molecule type" value="Genomic_DNA"/>
</dbReference>
<dbReference type="GO" id="GO:0004497">
    <property type="term" value="F:monooxygenase activity"/>
    <property type="evidence" value="ECO:0007669"/>
    <property type="project" value="UniProtKB-KW"/>
</dbReference>
<proteinExistence type="inferred from homology"/>
<dbReference type="CDD" id="cd11062">
    <property type="entry name" value="CYP58-like"/>
    <property type="match status" value="1"/>
</dbReference>
<dbReference type="InterPro" id="IPR036396">
    <property type="entry name" value="Cyt_P450_sf"/>
</dbReference>
<dbReference type="InterPro" id="IPR001128">
    <property type="entry name" value="Cyt_P450"/>
</dbReference>
<accession>A0A175VNX8</accession>
<feature type="binding site" description="axial binding residue" evidence="12">
    <location>
        <position position="457"/>
    </location>
    <ligand>
        <name>heme</name>
        <dbReference type="ChEBI" id="CHEBI:30413"/>
    </ligand>
    <ligandPart>
        <name>Fe</name>
        <dbReference type="ChEBI" id="CHEBI:18248"/>
    </ligandPart>
</feature>
<evidence type="ECO:0000256" key="1">
    <source>
        <dbReference type="ARBA" id="ARBA00001971"/>
    </source>
</evidence>
<evidence type="ECO:0000256" key="12">
    <source>
        <dbReference type="PIRSR" id="PIRSR602401-1"/>
    </source>
</evidence>
<evidence type="ECO:0000256" key="2">
    <source>
        <dbReference type="ARBA" id="ARBA00004167"/>
    </source>
</evidence>